<evidence type="ECO:0000259" key="11">
    <source>
        <dbReference type="PROSITE" id="PS50262"/>
    </source>
</evidence>
<feature type="transmembrane region" description="Helical" evidence="10">
    <location>
        <begin position="98"/>
        <end position="119"/>
    </location>
</feature>
<dbReference type="SUPFAM" id="SSF81321">
    <property type="entry name" value="Family A G protein-coupled receptor-like"/>
    <property type="match status" value="1"/>
</dbReference>
<reference evidence="12" key="1">
    <citation type="submission" date="2021-10" db="EMBL/GenBank/DDBJ databases">
        <title>Tropical sea cucumber genome reveals ecological adaptation and Cuvierian tubules defense mechanism.</title>
        <authorList>
            <person name="Chen T."/>
        </authorList>
    </citation>
    <scope>NUCLEOTIDE SEQUENCE</scope>
    <source>
        <strain evidence="12">Nanhai2018</strain>
        <tissue evidence="12">Muscle</tissue>
    </source>
</reference>
<evidence type="ECO:0000256" key="7">
    <source>
        <dbReference type="ARBA" id="ARBA00023170"/>
    </source>
</evidence>
<feature type="transmembrane region" description="Helical" evidence="10">
    <location>
        <begin position="59"/>
        <end position="83"/>
    </location>
</feature>
<keyword evidence="4 10" id="KW-1133">Transmembrane helix</keyword>
<evidence type="ECO:0000256" key="3">
    <source>
        <dbReference type="ARBA" id="ARBA00022692"/>
    </source>
</evidence>
<keyword evidence="7 9" id="KW-0675">Receptor</keyword>
<dbReference type="PANTHER" id="PTHR24228">
    <property type="entry name" value="B2 BRADYKININ RECEPTOR/ANGIOTENSIN II RECEPTOR"/>
    <property type="match status" value="1"/>
</dbReference>
<dbReference type="InterPro" id="IPR017452">
    <property type="entry name" value="GPCR_Rhodpsn_7TM"/>
</dbReference>
<evidence type="ECO:0000256" key="5">
    <source>
        <dbReference type="ARBA" id="ARBA00023040"/>
    </source>
</evidence>
<feature type="transmembrane region" description="Helical" evidence="10">
    <location>
        <begin position="20"/>
        <end position="47"/>
    </location>
</feature>
<dbReference type="PRINTS" id="PR00237">
    <property type="entry name" value="GPCRRHODOPSN"/>
</dbReference>
<keyword evidence="3 9" id="KW-0812">Transmembrane</keyword>
<gene>
    <name evidence="12" type="ORF">HOLleu_40739</name>
</gene>
<sequence length="361" mass="40999">MYFNTSSEEFYSPILRGDILSIVFMIWTLVLCTLGCIGNTLVIGAVLSYKKLRTLPNAFVFNLAVADFIVTFFISSFGMVGIVTDGVFFLDKYVLCNMIGMICITSCSCSLWSVAAISLNRYVIICHRMIYPRIYNVKTLPFMIAGLWIVCFLVDLPNLVGWGRHGFDERLQMCTYDYTYRFSYTLFFIGVGFGIPVCVSLYCYLSILRQTRSSNKDLVQSSVGTTQYNKSVVVKKQMHADRRLLKSVLIILIVFIVMWTPHAFMVLADFNVRWPRIFHVIGVALAHANSSINSFIYAAYNRDFRKGYKLFAKLIYFRVRYCCSGKGAAVHPLNVATEVTQTGADLTQIITVTKQDQKPLI</sequence>
<keyword evidence="8 9" id="KW-0807">Transducer</keyword>
<dbReference type="AlphaFoldDB" id="A0A9Q1BAQ8"/>
<evidence type="ECO:0000256" key="10">
    <source>
        <dbReference type="SAM" id="Phobius"/>
    </source>
</evidence>
<dbReference type="Proteomes" id="UP001152320">
    <property type="component" value="Chromosome 22"/>
</dbReference>
<feature type="transmembrane region" description="Helical" evidence="10">
    <location>
        <begin position="182"/>
        <end position="205"/>
    </location>
</feature>
<feature type="transmembrane region" description="Helical" evidence="10">
    <location>
        <begin position="277"/>
        <end position="300"/>
    </location>
</feature>
<dbReference type="Pfam" id="PF00001">
    <property type="entry name" value="7tm_1"/>
    <property type="match status" value="1"/>
</dbReference>
<dbReference type="PROSITE" id="PS00237">
    <property type="entry name" value="G_PROTEIN_RECEP_F1_1"/>
    <property type="match status" value="1"/>
</dbReference>
<comment type="subcellular location">
    <subcellularLocation>
        <location evidence="1">Cell membrane</location>
        <topology evidence="1">Multi-pass membrane protein</topology>
    </subcellularLocation>
</comment>
<evidence type="ECO:0000256" key="2">
    <source>
        <dbReference type="ARBA" id="ARBA00022475"/>
    </source>
</evidence>
<protein>
    <submittedName>
        <fullName evidence="12">G-protein coupled receptor moody</fullName>
    </submittedName>
</protein>
<keyword evidence="2" id="KW-1003">Cell membrane</keyword>
<feature type="transmembrane region" description="Helical" evidence="10">
    <location>
        <begin position="140"/>
        <end position="162"/>
    </location>
</feature>
<evidence type="ECO:0000256" key="6">
    <source>
        <dbReference type="ARBA" id="ARBA00023136"/>
    </source>
</evidence>
<keyword evidence="13" id="KW-1185">Reference proteome</keyword>
<evidence type="ECO:0000256" key="8">
    <source>
        <dbReference type="ARBA" id="ARBA00023224"/>
    </source>
</evidence>
<accession>A0A9Q1BAQ8</accession>
<evidence type="ECO:0000256" key="9">
    <source>
        <dbReference type="RuleBase" id="RU000688"/>
    </source>
</evidence>
<dbReference type="FunFam" id="1.20.1070.10:FF:000345">
    <property type="entry name" value="40S ribosomal protein S27"/>
    <property type="match status" value="1"/>
</dbReference>
<dbReference type="OrthoDB" id="10044919at2759"/>
<dbReference type="GO" id="GO:0004930">
    <property type="term" value="F:G protein-coupled receptor activity"/>
    <property type="evidence" value="ECO:0007669"/>
    <property type="project" value="UniProtKB-KW"/>
</dbReference>
<feature type="transmembrane region" description="Helical" evidence="10">
    <location>
        <begin position="244"/>
        <end position="265"/>
    </location>
</feature>
<dbReference type="Gene3D" id="1.20.1070.10">
    <property type="entry name" value="Rhodopsin 7-helix transmembrane proteins"/>
    <property type="match status" value="1"/>
</dbReference>
<keyword evidence="5 9" id="KW-0297">G-protein coupled receptor</keyword>
<dbReference type="CDD" id="cd00637">
    <property type="entry name" value="7tm_classA_rhodopsin-like"/>
    <property type="match status" value="1"/>
</dbReference>
<dbReference type="EMBL" id="JAIZAY010000022">
    <property type="protein sequence ID" value="KAJ8020991.1"/>
    <property type="molecule type" value="Genomic_DNA"/>
</dbReference>
<evidence type="ECO:0000313" key="13">
    <source>
        <dbReference type="Proteomes" id="UP001152320"/>
    </source>
</evidence>
<organism evidence="12 13">
    <name type="scientific">Holothuria leucospilota</name>
    <name type="common">Black long sea cucumber</name>
    <name type="synonym">Mertensiothuria leucospilota</name>
    <dbReference type="NCBI Taxonomy" id="206669"/>
    <lineage>
        <taxon>Eukaryota</taxon>
        <taxon>Metazoa</taxon>
        <taxon>Echinodermata</taxon>
        <taxon>Eleutherozoa</taxon>
        <taxon>Echinozoa</taxon>
        <taxon>Holothuroidea</taxon>
        <taxon>Aspidochirotacea</taxon>
        <taxon>Aspidochirotida</taxon>
        <taxon>Holothuriidae</taxon>
        <taxon>Holothuria</taxon>
    </lineage>
</organism>
<dbReference type="PROSITE" id="PS50262">
    <property type="entry name" value="G_PROTEIN_RECEP_F1_2"/>
    <property type="match status" value="1"/>
</dbReference>
<dbReference type="InterPro" id="IPR000276">
    <property type="entry name" value="GPCR_Rhodpsn"/>
</dbReference>
<comment type="caution">
    <text evidence="12">The sequence shown here is derived from an EMBL/GenBank/DDBJ whole genome shotgun (WGS) entry which is preliminary data.</text>
</comment>
<dbReference type="PANTHER" id="PTHR24228:SF75">
    <property type="entry name" value="G-PROTEIN COUPLED RECEPTORS FAMILY 1 PROFILE DOMAIN-CONTAINING PROTEIN"/>
    <property type="match status" value="1"/>
</dbReference>
<evidence type="ECO:0000256" key="1">
    <source>
        <dbReference type="ARBA" id="ARBA00004651"/>
    </source>
</evidence>
<dbReference type="SMART" id="SM01381">
    <property type="entry name" value="7TM_GPCR_Srsx"/>
    <property type="match status" value="1"/>
</dbReference>
<evidence type="ECO:0000313" key="12">
    <source>
        <dbReference type="EMBL" id="KAJ8020991.1"/>
    </source>
</evidence>
<name>A0A9Q1BAQ8_HOLLE</name>
<evidence type="ECO:0000256" key="4">
    <source>
        <dbReference type="ARBA" id="ARBA00022989"/>
    </source>
</evidence>
<dbReference type="GO" id="GO:0005886">
    <property type="term" value="C:plasma membrane"/>
    <property type="evidence" value="ECO:0007669"/>
    <property type="project" value="UniProtKB-SubCell"/>
</dbReference>
<proteinExistence type="inferred from homology"/>
<feature type="domain" description="G-protein coupled receptors family 1 profile" evidence="11">
    <location>
        <begin position="38"/>
        <end position="297"/>
    </location>
</feature>
<comment type="similarity">
    <text evidence="9">Belongs to the G-protein coupled receptor 1 family.</text>
</comment>
<keyword evidence="6 10" id="KW-0472">Membrane</keyword>